<dbReference type="RefSeq" id="WP_015195673.1">
    <property type="nucleotide sequence ID" value="NC_019749.1"/>
</dbReference>
<feature type="transmembrane region" description="Helical" evidence="1">
    <location>
        <begin position="91"/>
        <end position="108"/>
    </location>
</feature>
<geneLocation type="plasmid" evidence="2 3">
    <name>pSTA7437.02</name>
</geneLocation>
<protein>
    <submittedName>
        <fullName evidence="2">Uncharacterized protein</fullName>
    </submittedName>
</protein>
<keyword evidence="1" id="KW-0472">Membrane</keyword>
<dbReference type="AlphaFoldDB" id="K9Y2P2"/>
<evidence type="ECO:0000313" key="2">
    <source>
        <dbReference type="EMBL" id="AFZ38297.1"/>
    </source>
</evidence>
<keyword evidence="3" id="KW-1185">Reference proteome</keyword>
<accession>K9Y2P2</accession>
<proteinExistence type="predicted"/>
<dbReference type="KEGG" id="scs:Sta7437_4868"/>
<dbReference type="PATRIC" id="fig|111780.3.peg.5031"/>
<keyword evidence="1" id="KW-0812">Transmembrane</keyword>
<organism evidence="2 3">
    <name type="scientific">Stanieria cyanosphaera (strain ATCC 29371 / PCC 7437)</name>
    <dbReference type="NCBI Taxonomy" id="111780"/>
    <lineage>
        <taxon>Bacteria</taxon>
        <taxon>Bacillati</taxon>
        <taxon>Cyanobacteriota</taxon>
        <taxon>Cyanophyceae</taxon>
        <taxon>Pleurocapsales</taxon>
        <taxon>Dermocarpellaceae</taxon>
        <taxon>Stanieria</taxon>
    </lineage>
</organism>
<name>K9Y2P2_STAC7</name>
<dbReference type="EMBL" id="CP003655">
    <property type="protein sequence ID" value="AFZ38297.1"/>
    <property type="molecule type" value="Genomic_DNA"/>
</dbReference>
<sequence length="111" mass="12657">MEKETLFDTDISHWRGNLANRVLKFFRDSNGNIVIAQPPNPPIIVWGVASLLKLIFTTGLINVGLDLIAFGSLFTWAWMELFQGVNYFRRTLGFIVLVGFVGFRIYSYNPV</sequence>
<dbReference type="Proteomes" id="UP000010473">
    <property type="component" value="Plasmid pSTA7437.02"/>
</dbReference>
<reference evidence="3" key="1">
    <citation type="journal article" date="2013" name="Proc. Natl. Acad. Sci. U.S.A.">
        <title>Improving the coverage of the cyanobacterial phylum using diversity-driven genome sequencing.</title>
        <authorList>
            <person name="Shih P.M."/>
            <person name="Wu D."/>
            <person name="Latifi A."/>
            <person name="Axen S.D."/>
            <person name="Fewer D.P."/>
            <person name="Talla E."/>
            <person name="Calteau A."/>
            <person name="Cai F."/>
            <person name="Tandeau de Marsac N."/>
            <person name="Rippka R."/>
            <person name="Herdman M."/>
            <person name="Sivonen K."/>
            <person name="Coursin T."/>
            <person name="Laurent T."/>
            <person name="Goodwin L."/>
            <person name="Nolan M."/>
            <person name="Davenport K.W."/>
            <person name="Han C.S."/>
            <person name="Rubin E.M."/>
            <person name="Eisen J.A."/>
            <person name="Woyke T."/>
            <person name="Gugger M."/>
            <person name="Kerfeld C.A."/>
        </authorList>
    </citation>
    <scope>NUCLEOTIDE SEQUENCE [LARGE SCALE GENOMIC DNA]</scope>
    <source>
        <strain evidence="3">ATCC 29371 / PCC 7437</strain>
        <plasmid evidence="3">Plasmid pSTA7437.02</plasmid>
    </source>
</reference>
<evidence type="ECO:0000256" key="1">
    <source>
        <dbReference type="SAM" id="Phobius"/>
    </source>
</evidence>
<feature type="transmembrane region" description="Helical" evidence="1">
    <location>
        <begin position="54"/>
        <end position="79"/>
    </location>
</feature>
<gene>
    <name evidence="2" type="ordered locus">Sta7437_4868</name>
</gene>
<keyword evidence="1" id="KW-1133">Transmembrane helix</keyword>
<keyword evidence="2" id="KW-0614">Plasmid</keyword>
<evidence type="ECO:0000313" key="3">
    <source>
        <dbReference type="Proteomes" id="UP000010473"/>
    </source>
</evidence>
<dbReference type="HOGENOM" id="CLU_172604_0_0_3"/>